<dbReference type="Proteomes" id="UP000027583">
    <property type="component" value="Unassembled WGS sequence"/>
</dbReference>
<reference evidence="2 3" key="1">
    <citation type="journal article" date="2014" name="Genome Biol. Evol.">
        <title>Acetic acid bacteria genomes reveal functional traits for adaptation to life in insect guts.</title>
        <authorList>
            <person name="Chouaia B."/>
            <person name="Gaiarsa S."/>
            <person name="Crotti E."/>
            <person name="Comandatore F."/>
            <person name="Degli Esposti M."/>
            <person name="Ricci I."/>
            <person name="Alma A."/>
            <person name="Favia G."/>
            <person name="Bandi C."/>
            <person name="Daffonchio D."/>
        </authorList>
    </citation>
    <scope>NUCLEOTIDE SEQUENCE [LARGE SCALE GENOMIC DNA]</scope>
    <source>
        <strain evidence="2 3">SF2.1</strain>
    </source>
</reference>
<dbReference type="GO" id="GO:0016042">
    <property type="term" value="P:lipid catabolic process"/>
    <property type="evidence" value="ECO:0007669"/>
    <property type="project" value="InterPro"/>
</dbReference>
<dbReference type="EMBL" id="CBLX010000004">
    <property type="protein sequence ID" value="CDG38642.1"/>
    <property type="molecule type" value="Genomic_DNA"/>
</dbReference>
<name>A0A060QIQ1_9PROT</name>
<keyword evidence="1" id="KW-0732">Signal</keyword>
<evidence type="ECO:0000313" key="2">
    <source>
        <dbReference type="EMBL" id="CDG38642.1"/>
    </source>
</evidence>
<dbReference type="Gene3D" id="3.40.50.1820">
    <property type="entry name" value="alpha/beta hydrolase"/>
    <property type="match status" value="2"/>
</dbReference>
<evidence type="ECO:0000256" key="1">
    <source>
        <dbReference type="SAM" id="SignalP"/>
    </source>
</evidence>
<sequence>MRSVLAMMAVSALTLTACAMDADEDAESRYAPVAAGQAIKLEQKNAPIPGTAYRMAYRSTDAHNPTHLVAVSAEVMVPRGTPPAGGWPVVAWAHGTSGIGLTCAPSIMGIGGPQASFYGSWLRRGYAVVATDYPGLGEPGAALYLNAKSEGMAVLDSVRAARRRFSALSGHVVLLGHDQGAQAVLAASALAKSYAPSLQIKGTIALGAPYFDGDSGHILTQAHGARRFAPGVVYGLLLGASLGAADPSFDPSSAFKPRALPLYRKASELCRGDFFGAVEHAGLTPDNTFQPDAENALAPALQWARYPSLKLPSPVMLGIATSDTQVPPAQQEKLKQALCSAGTVVSVHHYRVEHSPLLNAAESEAQAFADRSLQGDAISSDCQ</sequence>
<protein>
    <submittedName>
        <fullName evidence="2">Secreted protein</fullName>
    </submittedName>
</protein>
<comment type="caution">
    <text evidence="2">The sequence shown here is derived from an EMBL/GenBank/DDBJ whole genome shotgun (WGS) entry which is preliminary data.</text>
</comment>
<dbReference type="AlphaFoldDB" id="A0A060QIQ1"/>
<accession>A0A060QIQ1</accession>
<dbReference type="SUPFAM" id="SSF53474">
    <property type="entry name" value="alpha/beta-Hydrolases"/>
    <property type="match status" value="1"/>
</dbReference>
<proteinExistence type="predicted"/>
<dbReference type="PIRSF" id="PIRSF029171">
    <property type="entry name" value="Esterase_LipA"/>
    <property type="match status" value="1"/>
</dbReference>
<reference evidence="2 3" key="2">
    <citation type="journal article" date="2014" name="PLoS ONE">
        <title>Evolution of mitochondria reconstructed from the energy metabolism of living bacteria.</title>
        <authorList>
            <person name="Degli Esposti M."/>
            <person name="Chouaia B."/>
            <person name="Comandatore F."/>
            <person name="Crotti E."/>
            <person name="Sassera D."/>
            <person name="Lievens P.M."/>
            <person name="Daffonchio D."/>
            <person name="Bandi C."/>
        </authorList>
    </citation>
    <scope>NUCLEOTIDE SEQUENCE [LARGE SCALE GENOMIC DNA]</scope>
    <source>
        <strain evidence="2 3">SF2.1</strain>
    </source>
</reference>
<dbReference type="Pfam" id="PF03583">
    <property type="entry name" value="LIP"/>
    <property type="match status" value="1"/>
</dbReference>
<dbReference type="InterPro" id="IPR005152">
    <property type="entry name" value="Lipase_secreted"/>
</dbReference>
<organism evidence="2 3">
    <name type="scientific">Asaia bogorensis</name>
    <dbReference type="NCBI Taxonomy" id="91915"/>
    <lineage>
        <taxon>Bacteria</taxon>
        <taxon>Pseudomonadati</taxon>
        <taxon>Pseudomonadota</taxon>
        <taxon>Alphaproteobacteria</taxon>
        <taxon>Acetobacterales</taxon>
        <taxon>Acetobacteraceae</taxon>
        <taxon>Asaia</taxon>
    </lineage>
</organism>
<evidence type="ECO:0000313" key="3">
    <source>
        <dbReference type="Proteomes" id="UP000027583"/>
    </source>
</evidence>
<dbReference type="GO" id="GO:0004806">
    <property type="term" value="F:triacylglycerol lipase activity"/>
    <property type="evidence" value="ECO:0007669"/>
    <property type="project" value="InterPro"/>
</dbReference>
<dbReference type="RefSeq" id="WP_023979701.1">
    <property type="nucleotide sequence ID" value="NZ_CBLX010000004.1"/>
</dbReference>
<dbReference type="eggNOG" id="COG1073">
    <property type="taxonomic scope" value="Bacteria"/>
</dbReference>
<dbReference type="PANTHER" id="PTHR34853:SF1">
    <property type="entry name" value="LIPASE 5"/>
    <property type="match status" value="1"/>
</dbReference>
<dbReference type="PROSITE" id="PS51257">
    <property type="entry name" value="PROKAR_LIPOPROTEIN"/>
    <property type="match status" value="1"/>
</dbReference>
<dbReference type="PANTHER" id="PTHR34853">
    <property type="match status" value="1"/>
</dbReference>
<dbReference type="InterPro" id="IPR029058">
    <property type="entry name" value="AB_hydrolase_fold"/>
</dbReference>
<feature type="signal peptide" evidence="1">
    <location>
        <begin position="1"/>
        <end position="19"/>
    </location>
</feature>
<feature type="chain" id="PRO_5001590489" evidence="1">
    <location>
        <begin position="20"/>
        <end position="383"/>
    </location>
</feature>
<gene>
    <name evidence="2" type="ORF">ASAP_0597</name>
</gene>